<keyword evidence="2" id="KW-0677">Repeat</keyword>
<dbReference type="Gene3D" id="3.30.710.10">
    <property type="entry name" value="Potassium Channel Kv1.1, Chain A"/>
    <property type="match status" value="1"/>
</dbReference>
<evidence type="ECO:0000256" key="1">
    <source>
        <dbReference type="ARBA" id="ARBA00022441"/>
    </source>
</evidence>
<evidence type="ECO:0000256" key="4">
    <source>
        <dbReference type="SAM" id="MobiDB-lite"/>
    </source>
</evidence>
<accession>F4PSC6</accession>
<dbReference type="Pfam" id="PF01344">
    <property type="entry name" value="Kelch_1"/>
    <property type="match status" value="2"/>
</dbReference>
<feature type="compositionally biased region" description="Low complexity" evidence="4">
    <location>
        <begin position="10"/>
        <end position="20"/>
    </location>
</feature>
<dbReference type="InterPro" id="IPR003131">
    <property type="entry name" value="T1-type_BTB"/>
</dbReference>
<keyword evidence="1" id="KW-0880">Kelch repeat</keyword>
<dbReference type="Proteomes" id="UP000007797">
    <property type="component" value="Unassembled WGS sequence"/>
</dbReference>
<organism evidence="6 7">
    <name type="scientific">Cavenderia fasciculata</name>
    <name type="common">Slime mold</name>
    <name type="synonym">Dictyostelium fasciculatum</name>
    <dbReference type="NCBI Taxonomy" id="261658"/>
    <lineage>
        <taxon>Eukaryota</taxon>
        <taxon>Amoebozoa</taxon>
        <taxon>Evosea</taxon>
        <taxon>Eumycetozoa</taxon>
        <taxon>Dictyostelia</taxon>
        <taxon>Acytosteliales</taxon>
        <taxon>Cavenderiaceae</taxon>
        <taxon>Cavenderia</taxon>
    </lineage>
</organism>
<dbReference type="Gene3D" id="2.120.10.80">
    <property type="entry name" value="Kelch-type beta propeller"/>
    <property type="match status" value="1"/>
</dbReference>
<evidence type="ECO:0000259" key="5">
    <source>
        <dbReference type="Pfam" id="PF02214"/>
    </source>
</evidence>
<dbReference type="PANTHER" id="PTHR24412">
    <property type="entry name" value="KELCH PROTEIN"/>
    <property type="match status" value="1"/>
</dbReference>
<evidence type="ECO:0000313" key="6">
    <source>
        <dbReference type="EMBL" id="EGG20672.1"/>
    </source>
</evidence>
<dbReference type="GO" id="GO:0051260">
    <property type="term" value="P:protein homooligomerization"/>
    <property type="evidence" value="ECO:0007669"/>
    <property type="project" value="InterPro"/>
</dbReference>
<evidence type="ECO:0000256" key="3">
    <source>
        <dbReference type="SAM" id="Coils"/>
    </source>
</evidence>
<dbReference type="PANTHER" id="PTHR24412:SF451">
    <property type="entry name" value="KELCH-LIKE PROTEIN 20"/>
    <property type="match status" value="1"/>
</dbReference>
<dbReference type="SUPFAM" id="SSF54695">
    <property type="entry name" value="POZ domain"/>
    <property type="match status" value="1"/>
</dbReference>
<dbReference type="SMART" id="SM00612">
    <property type="entry name" value="Kelch"/>
    <property type="match status" value="4"/>
</dbReference>
<keyword evidence="7" id="KW-1185">Reference proteome</keyword>
<feature type="region of interest" description="Disordered" evidence="4">
    <location>
        <begin position="104"/>
        <end position="141"/>
    </location>
</feature>
<dbReference type="Pfam" id="PF02214">
    <property type="entry name" value="BTB_2"/>
    <property type="match status" value="1"/>
</dbReference>
<dbReference type="OrthoDB" id="18588at2759"/>
<dbReference type="KEGG" id="dfa:DFA_00533"/>
<protein>
    <submittedName>
        <fullName evidence="6">Kelch repeat-containing protein</fullName>
    </submittedName>
</protein>
<evidence type="ECO:0000313" key="7">
    <source>
        <dbReference type="Proteomes" id="UP000007797"/>
    </source>
</evidence>
<keyword evidence="3" id="KW-0175">Coiled coil</keyword>
<dbReference type="InterPro" id="IPR006652">
    <property type="entry name" value="Kelch_1"/>
</dbReference>
<feature type="coiled-coil region" evidence="3">
    <location>
        <begin position="25"/>
        <end position="52"/>
    </location>
</feature>
<dbReference type="RefSeq" id="XP_004358522.1">
    <property type="nucleotide sequence ID" value="XM_004358465.1"/>
</dbReference>
<reference evidence="7" key="1">
    <citation type="journal article" date="2011" name="Genome Res.">
        <title>Phylogeny-wide analysis of social amoeba genomes highlights ancient origins for complex intercellular communication.</title>
        <authorList>
            <person name="Heidel A.J."/>
            <person name="Lawal H.M."/>
            <person name="Felder M."/>
            <person name="Schilde C."/>
            <person name="Helps N.R."/>
            <person name="Tunggal B."/>
            <person name="Rivero F."/>
            <person name="John U."/>
            <person name="Schleicher M."/>
            <person name="Eichinger L."/>
            <person name="Platzer M."/>
            <person name="Noegel A.A."/>
            <person name="Schaap P."/>
            <person name="Gloeckner G."/>
        </authorList>
    </citation>
    <scope>NUCLEOTIDE SEQUENCE [LARGE SCALE GENOMIC DNA]</scope>
    <source>
        <strain evidence="7">SH3</strain>
    </source>
</reference>
<feature type="region of interest" description="Disordered" evidence="4">
    <location>
        <begin position="1"/>
        <end position="25"/>
    </location>
</feature>
<proteinExistence type="predicted"/>
<dbReference type="InterPro" id="IPR015915">
    <property type="entry name" value="Kelch-typ_b-propeller"/>
</dbReference>
<dbReference type="EMBL" id="GL883010">
    <property type="protein sequence ID" value="EGG20672.1"/>
    <property type="molecule type" value="Genomic_DNA"/>
</dbReference>
<sequence length="567" mass="61968">MMNNDYSRGSSLSSLSSSSSFNNNKMNMNEEISKLENGMKSLLKDLNQLKSQVFSISNNTNNGNINGHYHHHSNNNGIGGGVHHLCNNCKQQISTMTMTTVSPSISTISPSSSMTSIVSNNNNNNNNKTFLNSSTPPSTITSPSLLEQQDILSLTSINGSPILSSSGKAHSSLILGSSRMSRSNSNSNVPKLQLKQFRSQSTCYHDNTLIKKWIDETVVNKDKPIPSSISSTSLSSIVGGAGAINSNHSTSPAGMGLSSSVSSSTTSFSSSNSSKKIKLDVGGKYFSTTVSTLTKHADSMLGAMFSSRFELPVDDDGRIFIDRDEYSPTLNNWSIRAPILDSMLSTFYMVSVVVGDSIYAIPDAGLHQPVFRYDQADEKWHTTETALPTKRTSFAMTVVDDYIYVMGGYKGSSPTDIVERYHPKSNSWCSVASMSSKRAEFSAAVIDDHIYAIGGSIPNSTVEKFNPHANQWTLVCNLANSNSKFTVSSSAVLNAKIYAIGSENECEDLNIVLQYTPETNQWRRVAPILGNSYYTNSALVIDRFIYFVPWNSLNVNRYESCLEIEED</sequence>
<dbReference type="InterPro" id="IPR011333">
    <property type="entry name" value="SKP1/BTB/POZ_sf"/>
</dbReference>
<dbReference type="AlphaFoldDB" id="F4PSC6"/>
<name>F4PSC6_CACFS</name>
<gene>
    <name evidence="6" type="ORF">DFA_00533</name>
</gene>
<dbReference type="STRING" id="1054147.F4PSC6"/>
<dbReference type="SUPFAM" id="SSF117281">
    <property type="entry name" value="Kelch motif"/>
    <property type="match status" value="1"/>
</dbReference>
<evidence type="ECO:0000256" key="2">
    <source>
        <dbReference type="ARBA" id="ARBA00022737"/>
    </source>
</evidence>
<dbReference type="GeneID" id="14873642"/>
<feature type="domain" description="Potassium channel tetramerisation-type BTB" evidence="5">
    <location>
        <begin position="277"/>
        <end position="325"/>
    </location>
</feature>